<keyword evidence="3" id="KW-1185">Reference proteome</keyword>
<name>A0A917NY73_9PROT</name>
<organism evidence="2 3">
    <name type="scientific">Neoroseomonas lacus</name>
    <dbReference type="NCBI Taxonomy" id="287609"/>
    <lineage>
        <taxon>Bacteria</taxon>
        <taxon>Pseudomonadati</taxon>
        <taxon>Pseudomonadota</taxon>
        <taxon>Alphaproteobacteria</taxon>
        <taxon>Acetobacterales</taxon>
        <taxon>Acetobacteraceae</taxon>
        <taxon>Neoroseomonas</taxon>
    </lineage>
</organism>
<dbReference type="Proteomes" id="UP000661507">
    <property type="component" value="Unassembled WGS sequence"/>
</dbReference>
<comment type="caution">
    <text evidence="2">The sequence shown here is derived from an EMBL/GenBank/DDBJ whole genome shotgun (WGS) entry which is preliminary data.</text>
</comment>
<accession>A0A917NY73</accession>
<sequence>MGIKTHAIGTQAWKRAFHTRNSGSRPRRDPGAHGATAPRLPAAARAPVHGAKAKRAEARAGV</sequence>
<evidence type="ECO:0000256" key="1">
    <source>
        <dbReference type="SAM" id="MobiDB-lite"/>
    </source>
</evidence>
<feature type="region of interest" description="Disordered" evidence="1">
    <location>
        <begin position="1"/>
        <end position="62"/>
    </location>
</feature>
<gene>
    <name evidence="2" type="ORF">GCM10011320_50250</name>
</gene>
<reference evidence="2" key="1">
    <citation type="journal article" date="2014" name="Int. J. Syst. Evol. Microbiol.">
        <title>Complete genome sequence of Corynebacterium casei LMG S-19264T (=DSM 44701T), isolated from a smear-ripened cheese.</title>
        <authorList>
            <consortium name="US DOE Joint Genome Institute (JGI-PGF)"/>
            <person name="Walter F."/>
            <person name="Albersmeier A."/>
            <person name="Kalinowski J."/>
            <person name="Ruckert C."/>
        </authorList>
    </citation>
    <scope>NUCLEOTIDE SEQUENCE</scope>
    <source>
        <strain evidence="2">CGMCC 1.3617</strain>
    </source>
</reference>
<dbReference type="AlphaFoldDB" id="A0A917NY73"/>
<evidence type="ECO:0000313" key="3">
    <source>
        <dbReference type="Proteomes" id="UP000661507"/>
    </source>
</evidence>
<protein>
    <submittedName>
        <fullName evidence="2">Uncharacterized protein</fullName>
    </submittedName>
</protein>
<evidence type="ECO:0000313" key="2">
    <source>
        <dbReference type="EMBL" id="GGJ36410.1"/>
    </source>
</evidence>
<dbReference type="EMBL" id="BMKW01000014">
    <property type="protein sequence ID" value="GGJ36410.1"/>
    <property type="molecule type" value="Genomic_DNA"/>
</dbReference>
<feature type="compositionally biased region" description="Low complexity" evidence="1">
    <location>
        <begin position="35"/>
        <end position="47"/>
    </location>
</feature>
<proteinExistence type="predicted"/>
<reference evidence="2" key="2">
    <citation type="submission" date="2020-09" db="EMBL/GenBank/DDBJ databases">
        <authorList>
            <person name="Sun Q."/>
            <person name="Zhou Y."/>
        </authorList>
    </citation>
    <scope>NUCLEOTIDE SEQUENCE</scope>
    <source>
        <strain evidence="2">CGMCC 1.3617</strain>
    </source>
</reference>